<dbReference type="InterPro" id="IPR008753">
    <property type="entry name" value="Peptidase_M13_N"/>
</dbReference>
<dbReference type="GO" id="GO:0046872">
    <property type="term" value="F:metal ion binding"/>
    <property type="evidence" value="ECO:0007669"/>
    <property type="project" value="UniProtKB-KW"/>
</dbReference>
<dbReference type="PROSITE" id="PS51885">
    <property type="entry name" value="NEPRILYSIN"/>
    <property type="match status" value="1"/>
</dbReference>
<dbReference type="Gene3D" id="3.40.390.10">
    <property type="entry name" value="Collagenase (Catalytic Domain)"/>
    <property type="match status" value="1"/>
</dbReference>
<dbReference type="InterPro" id="IPR042089">
    <property type="entry name" value="Peptidase_M13_dom_2"/>
</dbReference>
<comment type="similarity">
    <text evidence="2">Belongs to the peptidase M13 family.</text>
</comment>
<evidence type="ECO:0000259" key="9">
    <source>
        <dbReference type="PROSITE" id="PS51272"/>
    </source>
</evidence>
<keyword evidence="8" id="KW-0732">Signal</keyword>
<dbReference type="Pfam" id="PF01431">
    <property type="entry name" value="Peptidase_M13"/>
    <property type="match status" value="1"/>
</dbReference>
<dbReference type="AlphaFoldDB" id="A0A4R4ECV6"/>
<comment type="cofactor">
    <cofactor evidence="1">
        <name>Zn(2+)</name>
        <dbReference type="ChEBI" id="CHEBI:29105"/>
    </cofactor>
</comment>
<dbReference type="Proteomes" id="UP000295418">
    <property type="component" value="Unassembled WGS sequence"/>
</dbReference>
<evidence type="ECO:0000313" key="10">
    <source>
        <dbReference type="EMBL" id="TCZ77529.1"/>
    </source>
</evidence>
<dbReference type="PANTHER" id="PTHR11733">
    <property type="entry name" value="ZINC METALLOPROTEASE FAMILY M13 NEPRILYSIN-RELATED"/>
    <property type="match status" value="1"/>
</dbReference>
<protein>
    <submittedName>
        <fullName evidence="10">Peptidase</fullName>
    </submittedName>
</protein>
<name>A0A4R4ECV6_9BACL</name>
<keyword evidence="6" id="KW-0862">Zinc</keyword>
<dbReference type="EMBL" id="SKFG01000009">
    <property type="protein sequence ID" value="TCZ77529.1"/>
    <property type="molecule type" value="Genomic_DNA"/>
</dbReference>
<evidence type="ECO:0000313" key="11">
    <source>
        <dbReference type="Proteomes" id="UP000295418"/>
    </source>
</evidence>
<feature type="chain" id="PRO_5038469744" evidence="8">
    <location>
        <begin position="16"/>
        <end position="775"/>
    </location>
</feature>
<dbReference type="PROSITE" id="PS51272">
    <property type="entry name" value="SLH"/>
    <property type="match status" value="1"/>
</dbReference>
<dbReference type="InterPro" id="IPR001119">
    <property type="entry name" value="SLH_dom"/>
</dbReference>
<evidence type="ECO:0000256" key="8">
    <source>
        <dbReference type="SAM" id="SignalP"/>
    </source>
</evidence>
<evidence type="ECO:0000256" key="2">
    <source>
        <dbReference type="ARBA" id="ARBA00007357"/>
    </source>
</evidence>
<dbReference type="CDD" id="cd08662">
    <property type="entry name" value="M13"/>
    <property type="match status" value="1"/>
</dbReference>
<organism evidence="10 11">
    <name type="scientific">Paenibacillus albiflavus</name>
    <dbReference type="NCBI Taxonomy" id="2545760"/>
    <lineage>
        <taxon>Bacteria</taxon>
        <taxon>Bacillati</taxon>
        <taxon>Bacillota</taxon>
        <taxon>Bacilli</taxon>
        <taxon>Bacillales</taxon>
        <taxon>Paenibacillaceae</taxon>
        <taxon>Paenibacillus</taxon>
    </lineage>
</organism>
<keyword evidence="7" id="KW-0482">Metalloprotease</keyword>
<keyword evidence="5" id="KW-0378">Hydrolase</keyword>
<reference evidence="10 11" key="1">
    <citation type="submission" date="2019-03" db="EMBL/GenBank/DDBJ databases">
        <authorList>
            <person name="Kim M.K.M."/>
        </authorList>
    </citation>
    <scope>NUCLEOTIDE SEQUENCE [LARGE SCALE GENOMIC DNA]</scope>
    <source>
        <strain evidence="10 11">18JY21-1</strain>
    </source>
</reference>
<accession>A0A4R4ECV6</accession>
<keyword evidence="11" id="KW-1185">Reference proteome</keyword>
<evidence type="ECO:0000256" key="7">
    <source>
        <dbReference type="ARBA" id="ARBA00023049"/>
    </source>
</evidence>
<dbReference type="PANTHER" id="PTHR11733:SF167">
    <property type="entry name" value="FI17812P1-RELATED"/>
    <property type="match status" value="1"/>
</dbReference>
<dbReference type="GO" id="GO:0005886">
    <property type="term" value="C:plasma membrane"/>
    <property type="evidence" value="ECO:0007669"/>
    <property type="project" value="TreeGrafter"/>
</dbReference>
<evidence type="ECO:0000256" key="5">
    <source>
        <dbReference type="ARBA" id="ARBA00022801"/>
    </source>
</evidence>
<dbReference type="InterPro" id="IPR000718">
    <property type="entry name" value="Peptidase_M13"/>
</dbReference>
<dbReference type="InterPro" id="IPR018497">
    <property type="entry name" value="Peptidase_M13_C"/>
</dbReference>
<keyword evidence="3" id="KW-0645">Protease</keyword>
<dbReference type="OrthoDB" id="9775677at2"/>
<comment type="caution">
    <text evidence="10">The sequence shown here is derived from an EMBL/GenBank/DDBJ whole genome shotgun (WGS) entry which is preliminary data.</text>
</comment>
<sequence>MAFVMLASLSIPAFAEEAQPSATRGQVVSAILAAAQAYHPDIHKEDIIKGYEDGKLKEDQAVQMVEALVMVSRAFPELPTPVGNDLRMGSFPEGFTDTPAWAKADIDKLTAAGVLVGNSDGTLGGSEPITLDELHTIIARIWALKGTNLKDDFFEVINKEWLNTSTIPDGDMMGGVFSDLSRENDDKLKSILQGLVGKTFKEGTKEQKLADYYTAALDSKSRNQAGSKPIANYLAEINKATSLQELIQADNDLEKATSLSTLFNFMISADAKDSSTNVLYYTGMNLGLDKNSYVTNDENAKQLYIAFMTKLLVLSGEKEQFAKEQASKIYEMEKSLAAVSLDPQEQGDVTKYYNPYTIQQFAALYPNVDIKNSLKEANLPQVDKVIVIDEKQAKKYAEYLKGDQLELLKSYSKVWLLQHTAFKLTDDFRKAVKDFTAGLYGITGERTDEDSAIDSTKAYLNDYMGQMYAERYFSKEAKQDVEHMVKQFIAIYKERIKAIDWMSEVTKQKAIKKLETMQVKIGYPDQWKDQLSKVSIKTYDQGGSLFTNAIAIQKAKADAMKAQLGKPVDKSEWEMNVYEVNAYYNPLNNEIVFPAGILQAPFYDIHAKKEANLRAIGMVIAHEISHAFDNNGSAYDENGNANNWWTDEDQQKFMEKCQAVIDFYNDIEIVPGATNSGLLTLSENVADLGGMAASLQVVSGMAQPDYKVYFESYANVWKSTMTREIAAYLSANDVHSANKIRVNRTVVNFPEFYTTYGIHSGDGMYVAPEQRVSIW</sequence>
<proteinExistence type="inferred from homology"/>
<dbReference type="Pfam" id="PF05649">
    <property type="entry name" value="Peptidase_M13_N"/>
    <property type="match status" value="1"/>
</dbReference>
<dbReference type="SUPFAM" id="SSF55486">
    <property type="entry name" value="Metalloproteases ('zincins'), catalytic domain"/>
    <property type="match status" value="1"/>
</dbReference>
<feature type="signal peptide" evidence="8">
    <location>
        <begin position="1"/>
        <end position="15"/>
    </location>
</feature>
<dbReference type="Gene3D" id="1.10.1380.10">
    <property type="entry name" value="Neutral endopeptidase , domain2"/>
    <property type="match status" value="1"/>
</dbReference>
<dbReference type="GO" id="GO:0004222">
    <property type="term" value="F:metalloendopeptidase activity"/>
    <property type="evidence" value="ECO:0007669"/>
    <property type="project" value="InterPro"/>
</dbReference>
<evidence type="ECO:0000256" key="6">
    <source>
        <dbReference type="ARBA" id="ARBA00022833"/>
    </source>
</evidence>
<keyword evidence="4" id="KW-0479">Metal-binding</keyword>
<evidence type="ECO:0000256" key="3">
    <source>
        <dbReference type="ARBA" id="ARBA00022670"/>
    </source>
</evidence>
<evidence type="ECO:0000256" key="4">
    <source>
        <dbReference type="ARBA" id="ARBA00022723"/>
    </source>
</evidence>
<dbReference type="InterPro" id="IPR024079">
    <property type="entry name" value="MetalloPept_cat_dom_sf"/>
</dbReference>
<dbReference type="Pfam" id="PF00395">
    <property type="entry name" value="SLH"/>
    <property type="match status" value="1"/>
</dbReference>
<dbReference type="PRINTS" id="PR00786">
    <property type="entry name" value="NEPRILYSIN"/>
</dbReference>
<dbReference type="GO" id="GO:0016485">
    <property type="term" value="P:protein processing"/>
    <property type="evidence" value="ECO:0007669"/>
    <property type="project" value="TreeGrafter"/>
</dbReference>
<feature type="domain" description="SLH" evidence="9">
    <location>
        <begin position="89"/>
        <end position="152"/>
    </location>
</feature>
<evidence type="ECO:0000256" key="1">
    <source>
        <dbReference type="ARBA" id="ARBA00001947"/>
    </source>
</evidence>
<gene>
    <name evidence="10" type="ORF">E0485_10370</name>
</gene>